<dbReference type="InterPro" id="IPR000421">
    <property type="entry name" value="FA58C"/>
</dbReference>
<dbReference type="PROSITE" id="PS50022">
    <property type="entry name" value="FA58C_3"/>
    <property type="match status" value="1"/>
</dbReference>
<evidence type="ECO:0000313" key="3">
    <source>
        <dbReference type="Proteomes" id="UP001409291"/>
    </source>
</evidence>
<evidence type="ECO:0000259" key="1">
    <source>
        <dbReference type="PROSITE" id="PS50022"/>
    </source>
</evidence>
<proteinExistence type="predicted"/>
<accession>A0ABV0BZ08</accession>
<gene>
    <name evidence="2" type="ORF">ABE541_15810</name>
</gene>
<dbReference type="Pfam" id="PF00754">
    <property type="entry name" value="F5_F8_type_C"/>
    <property type="match status" value="1"/>
</dbReference>
<sequence>MKIYHLVLAVALLFGSCKRTEILTRIDANTNTLDTVYTSDHPYNLNVVLFVPLDMVPNPDYERRISETLIYQQNFVKTWMQHWGHSDKTFGLLKNASNRVKIHVVQGNLPTSSYPYEGGESAMWQEITTYFQTHQKSSDHYLILTTVNKFGEQNAPYYGIGTKCYGIDFPDMEIANMSRTDTAGLASSWIGGNTHEMMHGLNLPHNGGLVSQNNLYGTPIITGNGGTFVVAPTYLDAWDCAVLSRGQVFSTTTRSDWYAAANAKITKLNARYDDATQKVIVSGRFSSNKKVDFIGFTNDAKRSAGDGNYDSENWVTTPIGLDSFYTEIAITEFKDRSNLQNDFTISLIHENGYRHWNSYSYQMQNGKPDIQFGDRPEYNKANWSIVAVSSEETQAESGQAVHLIDGDKTTQWVSRWTGANSTHPHFFTIDMGATKPVNRFTFVQRSGGSKPKNIQIQVSTNNSTWQNAGSYVLPDAAGPAYVTLPNSLTFRYFKVTISSATDGTQWAALNEVGTYQD</sequence>
<keyword evidence="3" id="KW-1185">Reference proteome</keyword>
<dbReference type="EMBL" id="JBDJNQ010000007">
    <property type="protein sequence ID" value="MEN5378729.1"/>
    <property type="molecule type" value="Genomic_DNA"/>
</dbReference>
<dbReference type="Proteomes" id="UP001409291">
    <property type="component" value="Unassembled WGS sequence"/>
</dbReference>
<name>A0ABV0BZ08_9SPHI</name>
<dbReference type="SUPFAM" id="SSF49785">
    <property type="entry name" value="Galactose-binding domain-like"/>
    <property type="match status" value="1"/>
</dbReference>
<evidence type="ECO:0000313" key="2">
    <source>
        <dbReference type="EMBL" id="MEN5378729.1"/>
    </source>
</evidence>
<dbReference type="PROSITE" id="PS51257">
    <property type="entry name" value="PROKAR_LIPOPROTEIN"/>
    <property type="match status" value="1"/>
</dbReference>
<reference evidence="2 3" key="1">
    <citation type="submission" date="2024-04" db="EMBL/GenBank/DDBJ databases">
        <title>WGS of bacteria from Torrens River.</title>
        <authorList>
            <person name="Wyrsch E.R."/>
            <person name="Drigo B."/>
        </authorList>
    </citation>
    <scope>NUCLEOTIDE SEQUENCE [LARGE SCALE GENOMIC DNA]</scope>
    <source>
        <strain evidence="2 3">TWI391</strain>
    </source>
</reference>
<organism evidence="2 3">
    <name type="scientific">Sphingobacterium kitahiroshimense</name>
    <dbReference type="NCBI Taxonomy" id="470446"/>
    <lineage>
        <taxon>Bacteria</taxon>
        <taxon>Pseudomonadati</taxon>
        <taxon>Bacteroidota</taxon>
        <taxon>Sphingobacteriia</taxon>
        <taxon>Sphingobacteriales</taxon>
        <taxon>Sphingobacteriaceae</taxon>
        <taxon>Sphingobacterium</taxon>
    </lineage>
</organism>
<dbReference type="RefSeq" id="WP_346581643.1">
    <property type="nucleotide sequence ID" value="NZ_JBDJLH010000002.1"/>
</dbReference>
<dbReference type="InterPro" id="IPR008979">
    <property type="entry name" value="Galactose-bd-like_sf"/>
</dbReference>
<protein>
    <submittedName>
        <fullName evidence="2">Discoidin domain-containing protein</fullName>
    </submittedName>
</protein>
<dbReference type="Gene3D" id="2.60.120.260">
    <property type="entry name" value="Galactose-binding domain-like"/>
    <property type="match status" value="1"/>
</dbReference>
<feature type="domain" description="F5/8 type C" evidence="1">
    <location>
        <begin position="373"/>
        <end position="514"/>
    </location>
</feature>
<comment type="caution">
    <text evidence="2">The sequence shown here is derived from an EMBL/GenBank/DDBJ whole genome shotgun (WGS) entry which is preliminary data.</text>
</comment>